<name>A0A1M7JCW5_9FIRM</name>
<dbReference type="InterPro" id="IPR011006">
    <property type="entry name" value="CheY-like_superfamily"/>
</dbReference>
<evidence type="ECO:0000256" key="4">
    <source>
        <dbReference type="ARBA" id="ARBA00023015"/>
    </source>
</evidence>
<keyword evidence="2 8" id="KW-0597">Phosphoprotein</keyword>
<dbReference type="GO" id="GO:0005829">
    <property type="term" value="C:cytosol"/>
    <property type="evidence" value="ECO:0007669"/>
    <property type="project" value="TreeGrafter"/>
</dbReference>
<evidence type="ECO:0000256" key="9">
    <source>
        <dbReference type="PROSITE-ProRule" id="PRU01091"/>
    </source>
</evidence>
<keyword evidence="6" id="KW-0804">Transcription</keyword>
<dbReference type="Gene3D" id="6.10.250.690">
    <property type="match status" value="1"/>
</dbReference>
<keyword evidence="13" id="KW-1185">Reference proteome</keyword>
<evidence type="ECO:0000256" key="6">
    <source>
        <dbReference type="ARBA" id="ARBA00023163"/>
    </source>
</evidence>
<dbReference type="PANTHER" id="PTHR48111:SF2">
    <property type="entry name" value="RESPONSE REGULATOR SAER"/>
    <property type="match status" value="1"/>
</dbReference>
<evidence type="ECO:0000259" key="11">
    <source>
        <dbReference type="PROSITE" id="PS51755"/>
    </source>
</evidence>
<evidence type="ECO:0000259" key="10">
    <source>
        <dbReference type="PROSITE" id="PS50110"/>
    </source>
</evidence>
<dbReference type="SUPFAM" id="SSF46894">
    <property type="entry name" value="C-terminal effector domain of the bipartite response regulators"/>
    <property type="match status" value="1"/>
</dbReference>
<sequence>MYTILVCDDDSAIVDAIAIYLTQESYQVRKAYNGKEALDIIHNEQIHLLLLDIMMPILDGIHTMIALREEDNSMPIIFLSAKSEDTDKIVGLNLGADDYITKPFNPLELTARVKSALRRYTKFGSIPESKNLYQTGGLIIDDEKKEVWVDNELIKLTPIEYNLLKLLVKNKGKVFSISEIYEQIWNEPSFGVDNIVAVHIRHIREKIEINPKEPKYLKVAWGIGYKVEDL</sequence>
<evidence type="ECO:0000313" key="12">
    <source>
        <dbReference type="EMBL" id="SHM50852.1"/>
    </source>
</evidence>
<feature type="domain" description="Response regulatory" evidence="10">
    <location>
        <begin position="3"/>
        <end position="117"/>
    </location>
</feature>
<dbReference type="FunFam" id="1.10.10.10:FF:000018">
    <property type="entry name" value="DNA-binding response regulator ResD"/>
    <property type="match status" value="1"/>
</dbReference>
<gene>
    <name evidence="12" type="ORF">SAMN02746066_02196</name>
</gene>
<keyword evidence="4" id="KW-0805">Transcription regulation</keyword>
<feature type="modified residue" description="4-aspartylphosphate" evidence="8">
    <location>
        <position position="52"/>
    </location>
</feature>
<comment type="function">
    <text evidence="7">May play the central regulatory role in sporulation. It may be an element of the effector pathway responsible for the activation of sporulation genes in response to nutritional stress. Spo0A may act in concert with spo0H (a sigma factor) to control the expression of some genes that are critical to the sporulation process.</text>
</comment>
<protein>
    <recommendedName>
        <fullName evidence="1">Stage 0 sporulation protein A homolog</fullName>
    </recommendedName>
</protein>
<dbReference type="EMBL" id="FRCP01000011">
    <property type="protein sequence ID" value="SHM50852.1"/>
    <property type="molecule type" value="Genomic_DNA"/>
</dbReference>
<dbReference type="Gene3D" id="1.10.10.10">
    <property type="entry name" value="Winged helix-like DNA-binding domain superfamily/Winged helix DNA-binding domain"/>
    <property type="match status" value="1"/>
</dbReference>
<evidence type="ECO:0000256" key="7">
    <source>
        <dbReference type="ARBA" id="ARBA00024867"/>
    </source>
</evidence>
<dbReference type="STRING" id="1120996.SAMN02746066_02196"/>
<reference evidence="12 13" key="1">
    <citation type="submission" date="2016-11" db="EMBL/GenBank/DDBJ databases">
        <authorList>
            <person name="Jaros S."/>
            <person name="Januszkiewicz K."/>
            <person name="Wedrychowicz H."/>
        </authorList>
    </citation>
    <scope>NUCLEOTIDE SEQUENCE [LARGE SCALE GENOMIC DNA]</scope>
    <source>
        <strain evidence="12 13">DSM 15930</strain>
    </source>
</reference>
<evidence type="ECO:0000256" key="2">
    <source>
        <dbReference type="ARBA" id="ARBA00022553"/>
    </source>
</evidence>
<evidence type="ECO:0000256" key="1">
    <source>
        <dbReference type="ARBA" id="ARBA00018672"/>
    </source>
</evidence>
<dbReference type="GO" id="GO:0032993">
    <property type="term" value="C:protein-DNA complex"/>
    <property type="evidence" value="ECO:0007669"/>
    <property type="project" value="TreeGrafter"/>
</dbReference>
<organism evidence="12 13">
    <name type="scientific">Anaerosporobacter mobilis DSM 15930</name>
    <dbReference type="NCBI Taxonomy" id="1120996"/>
    <lineage>
        <taxon>Bacteria</taxon>
        <taxon>Bacillati</taxon>
        <taxon>Bacillota</taxon>
        <taxon>Clostridia</taxon>
        <taxon>Lachnospirales</taxon>
        <taxon>Lachnospiraceae</taxon>
        <taxon>Anaerosporobacter</taxon>
    </lineage>
</organism>
<dbReference type="Proteomes" id="UP000184038">
    <property type="component" value="Unassembled WGS sequence"/>
</dbReference>
<proteinExistence type="predicted"/>
<keyword evidence="5 9" id="KW-0238">DNA-binding</keyword>
<dbReference type="CDD" id="cd00383">
    <property type="entry name" value="trans_reg_C"/>
    <property type="match status" value="1"/>
</dbReference>
<dbReference type="PROSITE" id="PS50110">
    <property type="entry name" value="RESPONSE_REGULATORY"/>
    <property type="match status" value="1"/>
</dbReference>
<evidence type="ECO:0000313" key="13">
    <source>
        <dbReference type="Proteomes" id="UP000184038"/>
    </source>
</evidence>
<dbReference type="SMART" id="SM00448">
    <property type="entry name" value="REC"/>
    <property type="match status" value="1"/>
</dbReference>
<dbReference type="Pfam" id="PF00072">
    <property type="entry name" value="Response_reg"/>
    <property type="match status" value="1"/>
</dbReference>
<dbReference type="OrthoDB" id="9790442at2"/>
<accession>A0A1M7JCW5</accession>
<dbReference type="GO" id="GO:0000156">
    <property type="term" value="F:phosphorelay response regulator activity"/>
    <property type="evidence" value="ECO:0007669"/>
    <property type="project" value="TreeGrafter"/>
</dbReference>
<dbReference type="Pfam" id="PF00486">
    <property type="entry name" value="Trans_reg_C"/>
    <property type="match status" value="1"/>
</dbReference>
<dbReference type="GO" id="GO:0000976">
    <property type="term" value="F:transcription cis-regulatory region binding"/>
    <property type="evidence" value="ECO:0007669"/>
    <property type="project" value="TreeGrafter"/>
</dbReference>
<dbReference type="SUPFAM" id="SSF52172">
    <property type="entry name" value="CheY-like"/>
    <property type="match status" value="1"/>
</dbReference>
<dbReference type="Gene3D" id="3.40.50.2300">
    <property type="match status" value="1"/>
</dbReference>
<dbReference type="RefSeq" id="WP_073287554.1">
    <property type="nucleotide sequence ID" value="NZ_FRCP01000011.1"/>
</dbReference>
<dbReference type="InterPro" id="IPR036388">
    <property type="entry name" value="WH-like_DNA-bd_sf"/>
</dbReference>
<evidence type="ECO:0000256" key="3">
    <source>
        <dbReference type="ARBA" id="ARBA00023012"/>
    </source>
</evidence>
<dbReference type="SMART" id="SM00862">
    <property type="entry name" value="Trans_reg_C"/>
    <property type="match status" value="1"/>
</dbReference>
<dbReference type="AlphaFoldDB" id="A0A1M7JCW5"/>
<feature type="domain" description="OmpR/PhoB-type" evidence="11">
    <location>
        <begin position="130"/>
        <end position="229"/>
    </location>
</feature>
<dbReference type="PANTHER" id="PTHR48111">
    <property type="entry name" value="REGULATOR OF RPOS"/>
    <property type="match status" value="1"/>
</dbReference>
<dbReference type="InterPro" id="IPR001789">
    <property type="entry name" value="Sig_transdc_resp-reg_receiver"/>
</dbReference>
<keyword evidence="3" id="KW-0902">Two-component regulatory system</keyword>
<feature type="DNA-binding region" description="OmpR/PhoB-type" evidence="9">
    <location>
        <begin position="130"/>
        <end position="229"/>
    </location>
</feature>
<dbReference type="InterPro" id="IPR039420">
    <property type="entry name" value="WalR-like"/>
</dbReference>
<evidence type="ECO:0000256" key="8">
    <source>
        <dbReference type="PROSITE-ProRule" id="PRU00169"/>
    </source>
</evidence>
<evidence type="ECO:0000256" key="5">
    <source>
        <dbReference type="ARBA" id="ARBA00023125"/>
    </source>
</evidence>
<dbReference type="CDD" id="cd17574">
    <property type="entry name" value="REC_OmpR"/>
    <property type="match status" value="1"/>
</dbReference>
<dbReference type="PROSITE" id="PS51755">
    <property type="entry name" value="OMPR_PHOB"/>
    <property type="match status" value="1"/>
</dbReference>
<dbReference type="InterPro" id="IPR016032">
    <property type="entry name" value="Sig_transdc_resp-reg_C-effctor"/>
</dbReference>
<dbReference type="GO" id="GO:0006355">
    <property type="term" value="P:regulation of DNA-templated transcription"/>
    <property type="evidence" value="ECO:0007669"/>
    <property type="project" value="InterPro"/>
</dbReference>
<dbReference type="InterPro" id="IPR001867">
    <property type="entry name" value="OmpR/PhoB-type_DNA-bd"/>
</dbReference>